<name>A0A4D7C8Z5_9SPHN</name>
<dbReference type="InterPro" id="IPR008939">
    <property type="entry name" value="Lytic_TGlycosylase_superhlx_U"/>
</dbReference>
<evidence type="ECO:0000256" key="2">
    <source>
        <dbReference type="ARBA" id="ARBA00009387"/>
    </source>
</evidence>
<dbReference type="KEGG" id="hgn:E6W36_12710"/>
<dbReference type="RefSeq" id="WP_222872916.1">
    <property type="nucleotide sequence ID" value="NZ_CP039704.1"/>
</dbReference>
<sequence length="433" mass="47875">MIEPLLEAERPSDAEEQWRKLADQPGVPDWVSSYWAYKIAWRYYLAGQDDAAARLGAEGGAKPCWEAAAALWVAGLAEWRGGNAGSAFARFSAILERPGISDDLRSAAGFWAARAAFLSGKPQRIADLLDHAGRYPETMYGLLALRTLGFTPRFDWDPPDFIHADWNQLSKIAGAQRAVALAQIGQLSRADRELRTLATRVDPQNFDALVRLAAVLNLPATQYWLSQRTPAGQTPPMSGRYPAPNWTPNGGWRVDQALVYAFALQESRFITHAVSRTGARGVMQLMPGTARMMQDSGEDETQLRNPEFNLELGQRYLETLRDAEPTRGLLPKVVAAYNAGPGSVRRWNESLNDRDDPLLFIESIPFAETRHYVEKVLANYWLYSLRLKQPTPSLDALARALWPRFPGTPGPAAIASSKQSTLSAQAGDSSNAH</sequence>
<dbReference type="CDD" id="cd13401">
    <property type="entry name" value="Slt70-like"/>
    <property type="match status" value="1"/>
</dbReference>
<protein>
    <submittedName>
        <fullName evidence="6">Lytic transglycosylase domain-containing protein</fullName>
    </submittedName>
</protein>
<keyword evidence="3" id="KW-0732">Signal</keyword>
<dbReference type="PANTHER" id="PTHR37423:SF2">
    <property type="entry name" value="MEMBRANE-BOUND LYTIC MUREIN TRANSGLYCOSYLASE C"/>
    <property type="match status" value="1"/>
</dbReference>
<feature type="compositionally biased region" description="Polar residues" evidence="4">
    <location>
        <begin position="416"/>
        <end position="433"/>
    </location>
</feature>
<evidence type="ECO:0000256" key="4">
    <source>
        <dbReference type="SAM" id="MobiDB-lite"/>
    </source>
</evidence>
<evidence type="ECO:0000259" key="5">
    <source>
        <dbReference type="Pfam" id="PF01464"/>
    </source>
</evidence>
<dbReference type="Gene3D" id="1.10.530.10">
    <property type="match status" value="1"/>
</dbReference>
<reference evidence="7" key="1">
    <citation type="submission" date="2019-04" db="EMBL/GenBank/DDBJ databases">
        <title>Complete genome sequence of Sphingomonas sp. W1-2-3.</title>
        <authorList>
            <person name="Im W.T."/>
        </authorList>
    </citation>
    <scope>NUCLEOTIDE SEQUENCE [LARGE SCALE GENOMIC DNA]</scope>
    <source>
        <strain evidence="7">W1-2-3</strain>
    </source>
</reference>
<dbReference type="InterPro" id="IPR023346">
    <property type="entry name" value="Lysozyme-like_dom_sf"/>
</dbReference>
<keyword evidence="7" id="KW-1185">Reference proteome</keyword>
<evidence type="ECO:0000313" key="6">
    <source>
        <dbReference type="EMBL" id="QCI80058.1"/>
    </source>
</evidence>
<dbReference type="Gene3D" id="1.25.20.10">
    <property type="entry name" value="Bacterial muramidases"/>
    <property type="match status" value="1"/>
</dbReference>
<gene>
    <name evidence="6" type="ORF">E6W36_12710</name>
</gene>
<feature type="region of interest" description="Disordered" evidence="4">
    <location>
        <begin position="411"/>
        <end position="433"/>
    </location>
</feature>
<dbReference type="InterPro" id="IPR008258">
    <property type="entry name" value="Transglycosylase_SLT_dom_1"/>
</dbReference>
<organism evidence="6 7">
    <name type="scientific">Hankyongella ginsenosidimutans</name>
    <dbReference type="NCBI Taxonomy" id="1763828"/>
    <lineage>
        <taxon>Bacteria</taxon>
        <taxon>Pseudomonadati</taxon>
        <taxon>Pseudomonadota</taxon>
        <taxon>Alphaproteobacteria</taxon>
        <taxon>Sphingomonadales</taxon>
        <taxon>Sphingomonadaceae</taxon>
        <taxon>Hankyongella</taxon>
    </lineage>
</organism>
<dbReference type="AlphaFoldDB" id="A0A4D7C8Z5"/>
<dbReference type="SUPFAM" id="SSF53955">
    <property type="entry name" value="Lysozyme-like"/>
    <property type="match status" value="1"/>
</dbReference>
<comment type="similarity">
    <text evidence="2">Belongs to the virb1 family.</text>
</comment>
<evidence type="ECO:0000256" key="3">
    <source>
        <dbReference type="ARBA" id="ARBA00022729"/>
    </source>
</evidence>
<accession>A0A4D7C8Z5</accession>
<comment type="similarity">
    <text evidence="1">Belongs to the transglycosylase Slt family.</text>
</comment>
<dbReference type="Proteomes" id="UP000298714">
    <property type="component" value="Chromosome"/>
</dbReference>
<dbReference type="GO" id="GO:0004553">
    <property type="term" value="F:hydrolase activity, hydrolyzing O-glycosyl compounds"/>
    <property type="evidence" value="ECO:0007669"/>
    <property type="project" value="InterPro"/>
</dbReference>
<evidence type="ECO:0000256" key="1">
    <source>
        <dbReference type="ARBA" id="ARBA00007734"/>
    </source>
</evidence>
<dbReference type="Pfam" id="PF01464">
    <property type="entry name" value="SLT"/>
    <property type="match status" value="1"/>
</dbReference>
<feature type="domain" description="Transglycosylase SLT" evidence="5">
    <location>
        <begin position="252"/>
        <end position="355"/>
    </location>
</feature>
<dbReference type="GO" id="GO:0042597">
    <property type="term" value="C:periplasmic space"/>
    <property type="evidence" value="ECO:0007669"/>
    <property type="project" value="InterPro"/>
</dbReference>
<dbReference type="EMBL" id="CP039704">
    <property type="protein sequence ID" value="QCI80058.1"/>
    <property type="molecule type" value="Genomic_DNA"/>
</dbReference>
<proteinExistence type="inferred from homology"/>
<dbReference type="SUPFAM" id="SSF48435">
    <property type="entry name" value="Bacterial muramidases"/>
    <property type="match status" value="1"/>
</dbReference>
<evidence type="ECO:0000313" key="7">
    <source>
        <dbReference type="Proteomes" id="UP000298714"/>
    </source>
</evidence>
<dbReference type="PANTHER" id="PTHR37423">
    <property type="entry name" value="SOLUBLE LYTIC MUREIN TRANSGLYCOSYLASE-RELATED"/>
    <property type="match status" value="1"/>
</dbReference>